<dbReference type="EMBL" id="AQHR01000101">
    <property type="protein sequence ID" value="EON75671.1"/>
    <property type="molecule type" value="Genomic_DNA"/>
</dbReference>
<reference evidence="3 4" key="1">
    <citation type="submission" date="2013-02" db="EMBL/GenBank/DDBJ databases">
        <title>A novel strain isolated from Lonar lake, Maharashtra, India.</title>
        <authorList>
            <person name="Singh A."/>
        </authorList>
    </citation>
    <scope>NUCLEOTIDE SEQUENCE [LARGE SCALE GENOMIC DNA]</scope>
    <source>
        <strain evidence="3 4">AK24</strain>
    </source>
</reference>
<evidence type="ECO:0000313" key="3">
    <source>
        <dbReference type="EMBL" id="EON75671.1"/>
    </source>
</evidence>
<dbReference type="Gene3D" id="2.40.128.640">
    <property type="match status" value="1"/>
</dbReference>
<proteinExistence type="predicted"/>
<sequence>MTKTVFGLGFLMLWAVAACQQKATMMQQTLPIGDTSRNALDWDGTYSGMVPCADCEGILTVLELTKEEAYTLKRTYVGKDPKAYLTEGRFSWNELGNIITLDGIEQGPNRYLVGENQLFQLDMEGNRITGALADNYVLRKGEQTAADPLLGRKWILKQVMGKDLPDNEAIFIQFEPGSNRVHGFGGCNQFFGTYELREGWRIQLSGIGRTQKLCQEVQEIEDRFFEALETADNYSLNEGGDVLSLNKARMAPLLRFEVGS</sequence>
<name>R7ZNH5_9BACT</name>
<comment type="caution">
    <text evidence="3">The sequence shown here is derived from an EMBL/GenBank/DDBJ whole genome shotgun (WGS) entry which is preliminary data.</text>
</comment>
<dbReference type="InterPro" id="IPR005184">
    <property type="entry name" value="DUF306_Meta_HslJ"/>
</dbReference>
<dbReference type="Pfam" id="PF04170">
    <property type="entry name" value="NlpE"/>
    <property type="match status" value="1"/>
</dbReference>
<dbReference type="PROSITE" id="PS51257">
    <property type="entry name" value="PROKAR_LIPOPROTEIN"/>
    <property type="match status" value="1"/>
</dbReference>
<dbReference type="STRING" id="1232681.ADIS_3891"/>
<dbReference type="InterPro" id="IPR007298">
    <property type="entry name" value="Cu-R_lipoprotein_NlpE"/>
</dbReference>
<dbReference type="PANTHER" id="PTHR35535">
    <property type="entry name" value="HEAT SHOCK PROTEIN HSLJ"/>
    <property type="match status" value="1"/>
</dbReference>
<dbReference type="RefSeq" id="WP_010856018.1">
    <property type="nucleotide sequence ID" value="NZ_AQHR01000101.1"/>
</dbReference>
<dbReference type="InterPro" id="IPR053147">
    <property type="entry name" value="Hsp_HslJ-like"/>
</dbReference>
<evidence type="ECO:0000313" key="4">
    <source>
        <dbReference type="Proteomes" id="UP000013909"/>
    </source>
</evidence>
<dbReference type="PATRIC" id="fig|1288963.3.peg.3883"/>
<evidence type="ECO:0000259" key="2">
    <source>
        <dbReference type="Pfam" id="PF03724"/>
    </source>
</evidence>
<feature type="chain" id="PRO_5004450989" evidence="1">
    <location>
        <begin position="18"/>
        <end position="260"/>
    </location>
</feature>
<evidence type="ECO:0000256" key="1">
    <source>
        <dbReference type="SAM" id="SignalP"/>
    </source>
</evidence>
<keyword evidence="1" id="KW-0732">Signal</keyword>
<dbReference type="OrthoDB" id="5348860at2"/>
<keyword evidence="3" id="KW-0449">Lipoprotein</keyword>
<dbReference type="InterPro" id="IPR038670">
    <property type="entry name" value="HslJ-like_sf"/>
</dbReference>
<organism evidence="3 4">
    <name type="scientific">Lunatimonas lonarensis</name>
    <dbReference type="NCBI Taxonomy" id="1232681"/>
    <lineage>
        <taxon>Bacteria</taxon>
        <taxon>Pseudomonadati</taxon>
        <taxon>Bacteroidota</taxon>
        <taxon>Cytophagia</taxon>
        <taxon>Cytophagales</taxon>
        <taxon>Cyclobacteriaceae</taxon>
    </lineage>
</organism>
<dbReference type="AlphaFoldDB" id="R7ZNH5"/>
<dbReference type="PANTHER" id="PTHR35535:SF1">
    <property type="entry name" value="HEAT SHOCK PROTEIN HSLJ"/>
    <property type="match status" value="1"/>
</dbReference>
<dbReference type="Proteomes" id="UP000013909">
    <property type="component" value="Unassembled WGS sequence"/>
</dbReference>
<dbReference type="Gene3D" id="2.40.128.270">
    <property type="match status" value="1"/>
</dbReference>
<gene>
    <name evidence="3" type="ORF">ADIS_3891</name>
</gene>
<dbReference type="Pfam" id="PF03724">
    <property type="entry name" value="META"/>
    <property type="match status" value="1"/>
</dbReference>
<feature type="domain" description="DUF306" evidence="2">
    <location>
        <begin position="148"/>
        <end position="257"/>
    </location>
</feature>
<accession>R7ZNH5</accession>
<protein>
    <submittedName>
        <fullName evidence="3">Lipoprotein</fullName>
    </submittedName>
</protein>
<feature type="signal peptide" evidence="1">
    <location>
        <begin position="1"/>
        <end position="17"/>
    </location>
</feature>
<keyword evidence="4" id="KW-1185">Reference proteome</keyword>